<dbReference type="CDD" id="cd00229">
    <property type="entry name" value="SGNH_hydrolase"/>
    <property type="match status" value="1"/>
</dbReference>
<dbReference type="OrthoDB" id="408760at2759"/>
<organism evidence="2 3">
    <name type="scientific">Mollisia scopiformis</name>
    <name type="common">Conifer needle endophyte fungus</name>
    <name type="synonym">Phialocephala scopiformis</name>
    <dbReference type="NCBI Taxonomy" id="149040"/>
    <lineage>
        <taxon>Eukaryota</taxon>
        <taxon>Fungi</taxon>
        <taxon>Dikarya</taxon>
        <taxon>Ascomycota</taxon>
        <taxon>Pezizomycotina</taxon>
        <taxon>Leotiomycetes</taxon>
        <taxon>Helotiales</taxon>
        <taxon>Mollisiaceae</taxon>
        <taxon>Mollisia</taxon>
    </lineage>
</organism>
<feature type="domain" description="SGNH hydrolase-type esterase" evidence="1">
    <location>
        <begin position="11"/>
        <end position="196"/>
    </location>
</feature>
<dbReference type="InterPro" id="IPR036514">
    <property type="entry name" value="SGNH_hydro_sf"/>
</dbReference>
<sequence length="224" mass="24995">MFLNNSLHILCFGDSLTAGWSLSTHPVLHPYAGSLEATLGKSLPSINVSTDVQGVGGDQTECPPNVCPGFLPRMEKLYQELDDSQHYDWAVILGGTNDLNAGRDAPEIYTSLQKVWGIPLSHDTKVLALTVPECGYCEPITNKRKAVLNDNILKHPADNFFTFNLHDSVPYGNMSEEMRKEIWDDIIHFTPKGYDLVGSRIAERLTEILKDDLSQDRDHGELKK</sequence>
<name>A0A194WU72_MOLSC</name>
<accession>A0A194WU72</accession>
<dbReference type="InParanoid" id="A0A194WU72"/>
<evidence type="ECO:0000313" key="2">
    <source>
        <dbReference type="EMBL" id="KUJ11157.1"/>
    </source>
</evidence>
<dbReference type="GeneID" id="28826847"/>
<dbReference type="RefSeq" id="XP_018065512.1">
    <property type="nucleotide sequence ID" value="XM_018217121.1"/>
</dbReference>
<keyword evidence="3" id="KW-1185">Reference proteome</keyword>
<dbReference type="EMBL" id="KQ947427">
    <property type="protein sequence ID" value="KUJ11157.1"/>
    <property type="molecule type" value="Genomic_DNA"/>
</dbReference>
<dbReference type="AlphaFoldDB" id="A0A194WU72"/>
<gene>
    <name evidence="2" type="ORF">LY89DRAFT_700432</name>
</gene>
<dbReference type="GO" id="GO:0004622">
    <property type="term" value="F:phosphatidylcholine lysophospholipase activity"/>
    <property type="evidence" value="ECO:0007669"/>
    <property type="project" value="TreeGrafter"/>
</dbReference>
<dbReference type="InterPro" id="IPR051532">
    <property type="entry name" value="Ester_Hydrolysis_Enzymes"/>
</dbReference>
<dbReference type="Pfam" id="PF13472">
    <property type="entry name" value="Lipase_GDSL_2"/>
    <property type="match status" value="1"/>
</dbReference>
<keyword evidence="2" id="KW-0378">Hydrolase</keyword>
<dbReference type="PANTHER" id="PTHR30383">
    <property type="entry name" value="THIOESTERASE 1/PROTEASE 1/LYSOPHOSPHOLIPASE L1"/>
    <property type="match status" value="1"/>
</dbReference>
<dbReference type="SUPFAM" id="SSF52266">
    <property type="entry name" value="SGNH hydrolase"/>
    <property type="match status" value="1"/>
</dbReference>
<dbReference type="PANTHER" id="PTHR30383:SF19">
    <property type="entry name" value="FIBRONECTIN TYPE-III DOMAIN-CONTAINING PROTEIN"/>
    <property type="match status" value="1"/>
</dbReference>
<dbReference type="Proteomes" id="UP000070700">
    <property type="component" value="Unassembled WGS sequence"/>
</dbReference>
<protein>
    <submittedName>
        <fullName evidence="2">SGNH hydrolase</fullName>
    </submittedName>
</protein>
<evidence type="ECO:0000259" key="1">
    <source>
        <dbReference type="Pfam" id="PF13472"/>
    </source>
</evidence>
<dbReference type="InterPro" id="IPR013830">
    <property type="entry name" value="SGNH_hydro"/>
</dbReference>
<evidence type="ECO:0000313" key="3">
    <source>
        <dbReference type="Proteomes" id="UP000070700"/>
    </source>
</evidence>
<proteinExistence type="predicted"/>
<dbReference type="KEGG" id="psco:LY89DRAFT_700432"/>
<reference evidence="2 3" key="1">
    <citation type="submission" date="2015-10" db="EMBL/GenBank/DDBJ databases">
        <title>Full genome of DAOMC 229536 Phialocephala scopiformis, a fungal endophyte of spruce producing the potent anti-insectan compound rugulosin.</title>
        <authorList>
            <consortium name="DOE Joint Genome Institute"/>
            <person name="Walker A.K."/>
            <person name="Frasz S.L."/>
            <person name="Seifert K.A."/>
            <person name="Miller J.D."/>
            <person name="Mondo S.J."/>
            <person name="Labutti K."/>
            <person name="Lipzen A."/>
            <person name="Dockter R."/>
            <person name="Kennedy M."/>
            <person name="Grigoriev I.V."/>
            <person name="Spatafora J.W."/>
        </authorList>
    </citation>
    <scope>NUCLEOTIDE SEQUENCE [LARGE SCALE GENOMIC DNA]</scope>
    <source>
        <strain evidence="2 3">CBS 120377</strain>
    </source>
</reference>
<dbReference type="Gene3D" id="3.40.50.1110">
    <property type="entry name" value="SGNH hydrolase"/>
    <property type="match status" value="1"/>
</dbReference>